<organism evidence="3 4">
    <name type="scientific">Kiloniella antarctica</name>
    <dbReference type="NCBI Taxonomy" id="1550907"/>
    <lineage>
        <taxon>Bacteria</taxon>
        <taxon>Pseudomonadati</taxon>
        <taxon>Pseudomonadota</taxon>
        <taxon>Alphaproteobacteria</taxon>
        <taxon>Rhodospirillales</taxon>
        <taxon>Kiloniellaceae</taxon>
        <taxon>Kiloniella</taxon>
    </lineage>
</organism>
<proteinExistence type="predicted"/>
<dbReference type="Pfam" id="PF11127">
    <property type="entry name" value="YgaP-like_TM"/>
    <property type="match status" value="1"/>
</dbReference>
<dbReference type="InterPro" id="IPR036873">
    <property type="entry name" value="Rhodanese-like_dom_sf"/>
</dbReference>
<keyword evidence="1" id="KW-0472">Membrane</keyword>
<dbReference type="Proteomes" id="UP001597294">
    <property type="component" value="Unassembled WGS sequence"/>
</dbReference>
<sequence>MVGQVKKISPSDLFERMKADNFVLIDIRSVQEYQEEYLRGSKNIPIEEFGSYDFSKDYNKAAIFYCRRGRRTSQAADFLNKYPFKEVLILEGGIMAWKAKNLSTVKSTKSPIDLMRQVQIIAGGLVSIGAILGFFVNSNYIAISGFVGVGLLLAGISGVCGLARVLRLMPWNKSIN</sequence>
<protein>
    <submittedName>
        <fullName evidence="3">Rhodanese-like domain-containing protein</fullName>
    </submittedName>
</protein>
<evidence type="ECO:0000313" key="4">
    <source>
        <dbReference type="Proteomes" id="UP001597294"/>
    </source>
</evidence>
<dbReference type="SMART" id="SM00450">
    <property type="entry name" value="RHOD"/>
    <property type="match status" value="1"/>
</dbReference>
<gene>
    <name evidence="3" type="ORF">ACFSKO_03030</name>
</gene>
<keyword evidence="1" id="KW-1133">Transmembrane helix</keyword>
<name>A0ABW5BGA3_9PROT</name>
<evidence type="ECO:0000313" key="3">
    <source>
        <dbReference type="EMBL" id="MFD2204564.1"/>
    </source>
</evidence>
<keyword evidence="1" id="KW-0812">Transmembrane</keyword>
<comment type="caution">
    <text evidence="3">The sequence shown here is derived from an EMBL/GenBank/DDBJ whole genome shotgun (WGS) entry which is preliminary data.</text>
</comment>
<dbReference type="Gene3D" id="3.40.250.10">
    <property type="entry name" value="Rhodanese-like domain"/>
    <property type="match status" value="1"/>
</dbReference>
<dbReference type="Gene3D" id="6.10.140.1340">
    <property type="match status" value="1"/>
</dbReference>
<reference evidence="4" key="1">
    <citation type="journal article" date="2019" name="Int. J. Syst. Evol. Microbiol.">
        <title>The Global Catalogue of Microorganisms (GCM) 10K type strain sequencing project: providing services to taxonomists for standard genome sequencing and annotation.</title>
        <authorList>
            <consortium name="The Broad Institute Genomics Platform"/>
            <consortium name="The Broad Institute Genome Sequencing Center for Infectious Disease"/>
            <person name="Wu L."/>
            <person name="Ma J."/>
        </authorList>
    </citation>
    <scope>NUCLEOTIDE SEQUENCE [LARGE SCALE GENOMIC DNA]</scope>
    <source>
        <strain evidence="4">CGMCC 4.7192</strain>
    </source>
</reference>
<accession>A0ABW5BGA3</accession>
<dbReference type="PROSITE" id="PS50206">
    <property type="entry name" value="RHODANESE_3"/>
    <property type="match status" value="1"/>
</dbReference>
<evidence type="ECO:0000259" key="2">
    <source>
        <dbReference type="PROSITE" id="PS50206"/>
    </source>
</evidence>
<dbReference type="CDD" id="cd00158">
    <property type="entry name" value="RHOD"/>
    <property type="match status" value="1"/>
</dbReference>
<dbReference type="InterPro" id="IPR001763">
    <property type="entry name" value="Rhodanese-like_dom"/>
</dbReference>
<dbReference type="Pfam" id="PF00581">
    <property type="entry name" value="Rhodanese"/>
    <property type="match status" value="1"/>
</dbReference>
<feature type="transmembrane region" description="Helical" evidence="1">
    <location>
        <begin position="142"/>
        <end position="166"/>
    </location>
</feature>
<dbReference type="PANTHER" id="PTHR44086">
    <property type="entry name" value="THIOSULFATE SULFURTRANSFERASE RDL2, MITOCHONDRIAL-RELATED"/>
    <property type="match status" value="1"/>
</dbReference>
<feature type="transmembrane region" description="Helical" evidence="1">
    <location>
        <begin position="118"/>
        <end position="136"/>
    </location>
</feature>
<dbReference type="RefSeq" id="WP_380248274.1">
    <property type="nucleotide sequence ID" value="NZ_JBHUII010000001.1"/>
</dbReference>
<dbReference type="PANTHER" id="PTHR44086:SF10">
    <property type="entry name" value="THIOSULFATE SULFURTRANSFERASE_RHODANESE-LIKE DOMAIN-CONTAINING PROTEIN 3"/>
    <property type="match status" value="1"/>
</dbReference>
<evidence type="ECO:0000256" key="1">
    <source>
        <dbReference type="SAM" id="Phobius"/>
    </source>
</evidence>
<dbReference type="EMBL" id="JBHUII010000001">
    <property type="protein sequence ID" value="MFD2204564.1"/>
    <property type="molecule type" value="Genomic_DNA"/>
</dbReference>
<dbReference type="SUPFAM" id="SSF52821">
    <property type="entry name" value="Rhodanese/Cell cycle control phosphatase"/>
    <property type="match status" value="1"/>
</dbReference>
<feature type="domain" description="Rhodanese" evidence="2">
    <location>
        <begin position="18"/>
        <end position="106"/>
    </location>
</feature>
<keyword evidence="4" id="KW-1185">Reference proteome</keyword>
<dbReference type="InterPro" id="IPR021309">
    <property type="entry name" value="YgaP-like_TM"/>
</dbReference>